<dbReference type="InterPro" id="IPR049331">
    <property type="entry name" value="Top1B_N_bact"/>
</dbReference>
<dbReference type="AlphaFoldDB" id="A0A290Q7Y0"/>
<dbReference type="GO" id="GO:0003917">
    <property type="term" value="F:DNA topoisomerase type I (single strand cut, ATP-independent) activity"/>
    <property type="evidence" value="ECO:0007669"/>
    <property type="project" value="UniProtKB-EC"/>
</dbReference>
<keyword evidence="10" id="KW-1185">Reference proteome</keyword>
<name>A0A290Q7Y0_9BACT</name>
<evidence type="ECO:0000256" key="6">
    <source>
        <dbReference type="ARBA" id="ARBA00023235"/>
    </source>
</evidence>
<keyword evidence="4" id="KW-0799">Topoisomerase</keyword>
<dbReference type="Gene3D" id="3.90.15.10">
    <property type="entry name" value="Topoisomerase I, Chain A, domain 3"/>
    <property type="match status" value="1"/>
</dbReference>
<dbReference type="RefSeq" id="WP_096055989.1">
    <property type="nucleotide sequence ID" value="NZ_CP023344.1"/>
</dbReference>
<dbReference type="SUPFAM" id="SSF56349">
    <property type="entry name" value="DNA breaking-rejoining enzymes"/>
    <property type="match status" value="1"/>
</dbReference>
<dbReference type="InterPro" id="IPR013500">
    <property type="entry name" value="TopoI_cat_euk"/>
</dbReference>
<dbReference type="GO" id="GO:0006265">
    <property type="term" value="P:DNA topological change"/>
    <property type="evidence" value="ECO:0007669"/>
    <property type="project" value="InterPro"/>
</dbReference>
<protein>
    <recommendedName>
        <fullName evidence="3">DNA topoisomerase</fullName>
        <ecNumber evidence="3">5.6.2.1</ecNumber>
    </recommendedName>
</protein>
<dbReference type="Pfam" id="PF21338">
    <property type="entry name" value="Top1B_N_bact"/>
    <property type="match status" value="1"/>
</dbReference>
<dbReference type="Gene3D" id="1.10.132.120">
    <property type="match status" value="1"/>
</dbReference>
<dbReference type="GO" id="GO:0003677">
    <property type="term" value="F:DNA binding"/>
    <property type="evidence" value="ECO:0007669"/>
    <property type="project" value="UniProtKB-KW"/>
</dbReference>
<dbReference type="EC" id="5.6.2.1" evidence="3"/>
<dbReference type="InterPro" id="IPR001631">
    <property type="entry name" value="TopoI"/>
</dbReference>
<dbReference type="KEGG" id="vbh:CMV30_10545"/>
<feature type="domain" description="DNA topoisomerase I catalytic core eukaryotic-type" evidence="7">
    <location>
        <begin position="97"/>
        <end position="312"/>
    </location>
</feature>
<evidence type="ECO:0000313" key="10">
    <source>
        <dbReference type="Proteomes" id="UP000217265"/>
    </source>
</evidence>
<evidence type="ECO:0000256" key="3">
    <source>
        <dbReference type="ARBA" id="ARBA00012891"/>
    </source>
</evidence>
<keyword evidence="5" id="KW-0238">DNA-binding</keyword>
<evidence type="ECO:0000256" key="5">
    <source>
        <dbReference type="ARBA" id="ARBA00023125"/>
    </source>
</evidence>
<dbReference type="Pfam" id="PF01028">
    <property type="entry name" value="Topoisom_I"/>
    <property type="match status" value="1"/>
</dbReference>
<evidence type="ECO:0000313" key="9">
    <source>
        <dbReference type="EMBL" id="ATC64357.1"/>
    </source>
</evidence>
<dbReference type="SUPFAM" id="SSF55869">
    <property type="entry name" value="DNA topoisomerase I domain"/>
    <property type="match status" value="1"/>
</dbReference>
<evidence type="ECO:0000259" key="8">
    <source>
        <dbReference type="Pfam" id="PF21338"/>
    </source>
</evidence>
<dbReference type="EMBL" id="CP023344">
    <property type="protein sequence ID" value="ATC64357.1"/>
    <property type="molecule type" value="Genomic_DNA"/>
</dbReference>
<dbReference type="InterPro" id="IPR011010">
    <property type="entry name" value="DNA_brk_join_enz"/>
</dbReference>
<dbReference type="Gene3D" id="3.30.66.10">
    <property type="entry name" value="DNA topoisomerase I domain"/>
    <property type="match status" value="1"/>
</dbReference>
<evidence type="ECO:0000256" key="1">
    <source>
        <dbReference type="ARBA" id="ARBA00000213"/>
    </source>
</evidence>
<reference evidence="9 10" key="1">
    <citation type="submission" date="2017-09" db="EMBL/GenBank/DDBJ databases">
        <title>Complete genome sequence of Verrucomicrobial strain HZ-65, isolated from freshwater.</title>
        <authorList>
            <person name="Choi A."/>
        </authorList>
    </citation>
    <scope>NUCLEOTIDE SEQUENCE [LARGE SCALE GENOMIC DNA]</scope>
    <source>
        <strain evidence="9 10">HZ-65</strain>
    </source>
</reference>
<evidence type="ECO:0000256" key="4">
    <source>
        <dbReference type="ARBA" id="ARBA00023029"/>
    </source>
</evidence>
<evidence type="ECO:0000259" key="7">
    <source>
        <dbReference type="Pfam" id="PF01028"/>
    </source>
</evidence>
<sequence>MASIALMDSAGAAKEAGLRYVTDDSRGITRRRAGKAFRYLMPDGAPVKNADTLARIRSLAIPPAWSDVWICPLTTGHLQATGRDVRNRKQHRYHPEWRAIRDQTKYERMIAFGRVLPALRRKVERDLRRLGTGREKVLAAVTRLLEATLIRVGNEEYVRQNGSFGLSTLRDRHVSIRGGTMHFAFLGKSGKRHAIDLHDPRLAKIVRSAQELPGQTLFQYEDEAGNVQKIASEDVNAYLREIGGEEFSAKDFRTWAATVLAAEALRGFECVHSKVQAKKNVISAIKHVAERLGNTPAICRKSYIHPVILNSYLDGLTVTVMKTRAEKISRGSLTPIEAAVLEFLQKQLTAAQS</sequence>
<gene>
    <name evidence="9" type="ORF">CMV30_10545</name>
</gene>
<evidence type="ECO:0000256" key="2">
    <source>
        <dbReference type="ARBA" id="ARBA00006645"/>
    </source>
</evidence>
<proteinExistence type="inferred from homology"/>
<dbReference type="Proteomes" id="UP000217265">
    <property type="component" value="Chromosome"/>
</dbReference>
<keyword evidence="6 9" id="KW-0413">Isomerase</keyword>
<dbReference type="InterPro" id="IPR035447">
    <property type="entry name" value="DNA_topo_I_N_sf"/>
</dbReference>
<accession>A0A290Q7Y0</accession>
<dbReference type="PROSITE" id="PS52038">
    <property type="entry name" value="TOPO_IB_2"/>
    <property type="match status" value="1"/>
</dbReference>
<comment type="similarity">
    <text evidence="2">Belongs to the type IB topoisomerase family.</text>
</comment>
<comment type="catalytic activity">
    <reaction evidence="1">
        <text>ATP-independent breakage of single-stranded DNA, followed by passage and rejoining.</text>
        <dbReference type="EC" id="5.6.2.1"/>
    </reaction>
</comment>
<dbReference type="CDD" id="cd00659">
    <property type="entry name" value="Topo_IB_C"/>
    <property type="match status" value="1"/>
</dbReference>
<dbReference type="PRINTS" id="PR00416">
    <property type="entry name" value="EUTPISMRASEI"/>
</dbReference>
<dbReference type="InterPro" id="IPR014711">
    <property type="entry name" value="TopoI_cat_a-hlx-sub_euk"/>
</dbReference>
<feature type="domain" description="DNA topoisomerase IB N-terminal" evidence="8">
    <location>
        <begin position="37"/>
        <end position="84"/>
    </location>
</feature>
<dbReference type="OrthoDB" id="9778962at2"/>
<organism evidence="9 10">
    <name type="scientific">Nibricoccus aquaticus</name>
    <dbReference type="NCBI Taxonomy" id="2576891"/>
    <lineage>
        <taxon>Bacteria</taxon>
        <taxon>Pseudomonadati</taxon>
        <taxon>Verrucomicrobiota</taxon>
        <taxon>Opitutia</taxon>
        <taxon>Opitutales</taxon>
        <taxon>Opitutaceae</taxon>
        <taxon>Nibricoccus</taxon>
    </lineage>
</organism>